<dbReference type="KEGG" id="mst:Msp_0458"/>
<evidence type="ECO:0000313" key="2">
    <source>
        <dbReference type="Proteomes" id="UP000001931"/>
    </source>
</evidence>
<dbReference type="Gene3D" id="3.60.10.10">
    <property type="entry name" value="Endonuclease/exonuclease/phosphatase"/>
    <property type="match status" value="1"/>
</dbReference>
<dbReference type="AlphaFoldDB" id="Q2NH45"/>
<protein>
    <recommendedName>
        <fullName evidence="3">Endonuclease/exonuclease/phosphatase domain-containing protein</fullName>
    </recommendedName>
</protein>
<evidence type="ECO:0000313" key="1">
    <source>
        <dbReference type="EMBL" id="ABC56858.1"/>
    </source>
</evidence>
<dbReference type="HOGENOM" id="CLU_1922838_0_0_2"/>
<dbReference type="SUPFAM" id="SSF56219">
    <property type="entry name" value="DNase I-like"/>
    <property type="match status" value="1"/>
</dbReference>
<name>Q2NH45_METST</name>
<organism evidence="1 2">
    <name type="scientific">Methanosphaera stadtmanae (strain ATCC 43021 / DSM 3091 / JCM 11832 / MCB-3)</name>
    <dbReference type="NCBI Taxonomy" id="339860"/>
    <lineage>
        <taxon>Archaea</taxon>
        <taxon>Methanobacteriati</taxon>
        <taxon>Methanobacteriota</taxon>
        <taxon>Methanomada group</taxon>
        <taxon>Methanobacteria</taxon>
        <taxon>Methanobacteriales</taxon>
        <taxon>Methanobacteriaceae</taxon>
        <taxon>Methanosphaera</taxon>
    </lineage>
</organism>
<dbReference type="GeneID" id="3855109"/>
<dbReference type="Proteomes" id="UP000001931">
    <property type="component" value="Chromosome"/>
</dbReference>
<evidence type="ECO:0008006" key="3">
    <source>
        <dbReference type="Google" id="ProtNLM"/>
    </source>
</evidence>
<dbReference type="eggNOG" id="arCOG05262">
    <property type="taxonomic scope" value="Archaea"/>
</dbReference>
<proteinExistence type="predicted"/>
<dbReference type="InterPro" id="IPR036691">
    <property type="entry name" value="Endo/exonu/phosph_ase_sf"/>
</dbReference>
<keyword evidence="2" id="KW-1185">Reference proteome</keyword>
<dbReference type="STRING" id="339860.Msp_0458"/>
<dbReference type="EMBL" id="CP000102">
    <property type="protein sequence ID" value="ABC56858.1"/>
    <property type="molecule type" value="Genomic_DNA"/>
</dbReference>
<accession>Q2NH45</accession>
<gene>
    <name evidence="1" type="ordered locus">Msp_0458</name>
</gene>
<dbReference type="RefSeq" id="WP_011406058.1">
    <property type="nucleotide sequence ID" value="NC_007681.1"/>
</dbReference>
<reference evidence="1 2" key="1">
    <citation type="journal article" date="2006" name="J. Bacteriol.">
        <title>The genome sequence of Methanosphaera stadtmanae reveals why this human intestinal archaeon is restricted to methanol and H2 for methane formation and ATP synthesis.</title>
        <authorList>
            <person name="Fricke W.F."/>
            <person name="Seedorf H."/>
            <person name="Henne A."/>
            <person name="Kruer M."/>
            <person name="Liesegang H."/>
            <person name="Hedderich R."/>
            <person name="Gottschalk G."/>
            <person name="Thauer R.K."/>
        </authorList>
    </citation>
    <scope>NUCLEOTIDE SEQUENCE [LARGE SCALE GENOMIC DNA]</scope>
    <source>
        <strain evidence="2">ATCC 43021 / DSM 3091 / JCM 11832 / MCB-3</strain>
    </source>
</reference>
<sequence>MIGVWTDEPYLPRTLKYLRTFKYKFISSNNIVMCGDFNIDVGNDSNEKDKDMFVRILRNYGYESIYHHFKKEKIGEESIDTFHRYDGDFHIDYLFAKPELITSFDVGSRIEYANNEDNHSDHVPLIFEIDI</sequence>